<gene>
    <name evidence="1" type="ORF">J4709_41315</name>
</gene>
<dbReference type="Proteomes" id="UP000680206">
    <property type="component" value="Unassembled WGS sequence"/>
</dbReference>
<sequence>MGSQIIRQPDGRFAVFCRNTNTITVYDASENEVVEYFAEAAAEAAREDVRRKLKHVAVGEPGRVYFQHTLTWDEALASDREHGGEVSERFSAD</sequence>
<organism evidence="1 2">
    <name type="scientific">Actinomadura violacea</name>
    <dbReference type="NCBI Taxonomy" id="2819934"/>
    <lineage>
        <taxon>Bacteria</taxon>
        <taxon>Bacillati</taxon>
        <taxon>Actinomycetota</taxon>
        <taxon>Actinomycetes</taxon>
        <taxon>Streptosporangiales</taxon>
        <taxon>Thermomonosporaceae</taxon>
        <taxon>Actinomadura</taxon>
    </lineage>
</organism>
<reference evidence="1 2" key="1">
    <citation type="submission" date="2021-03" db="EMBL/GenBank/DDBJ databases">
        <title>Actinomadura violae sp. nov., isolated from lichen in Thailand.</title>
        <authorList>
            <person name="Kanchanasin P."/>
            <person name="Saeng-In P."/>
            <person name="Phongsopitanun W."/>
            <person name="Yuki M."/>
            <person name="Kudo T."/>
            <person name="Ohkuma M."/>
            <person name="Tanasupawat S."/>
        </authorList>
    </citation>
    <scope>NUCLEOTIDE SEQUENCE [LARGE SCALE GENOMIC DNA]</scope>
    <source>
        <strain evidence="1 2">LCR2-06</strain>
    </source>
</reference>
<comment type="caution">
    <text evidence="1">The sequence shown here is derived from an EMBL/GenBank/DDBJ whole genome shotgun (WGS) entry which is preliminary data.</text>
</comment>
<name>A0ABS3S4T6_9ACTN</name>
<keyword evidence="2" id="KW-1185">Reference proteome</keyword>
<protein>
    <submittedName>
        <fullName evidence="1">Uncharacterized protein</fullName>
    </submittedName>
</protein>
<evidence type="ECO:0000313" key="2">
    <source>
        <dbReference type="Proteomes" id="UP000680206"/>
    </source>
</evidence>
<accession>A0ABS3S4T6</accession>
<proteinExistence type="predicted"/>
<evidence type="ECO:0000313" key="1">
    <source>
        <dbReference type="EMBL" id="MBO2464029.1"/>
    </source>
</evidence>
<dbReference type="RefSeq" id="WP_208250232.1">
    <property type="nucleotide sequence ID" value="NZ_JAGEPF010000032.1"/>
</dbReference>
<dbReference type="EMBL" id="JAGEPF010000032">
    <property type="protein sequence ID" value="MBO2464029.1"/>
    <property type="molecule type" value="Genomic_DNA"/>
</dbReference>